<gene>
    <name evidence="1" type="ORF">NVIE_018450</name>
</gene>
<organism evidence="1 2">
    <name type="scientific">Nitrososphaera viennensis EN76</name>
    <dbReference type="NCBI Taxonomy" id="926571"/>
    <lineage>
        <taxon>Archaea</taxon>
        <taxon>Nitrososphaerota</taxon>
        <taxon>Nitrososphaeria</taxon>
        <taxon>Nitrososphaerales</taxon>
        <taxon>Nitrososphaeraceae</taxon>
        <taxon>Nitrososphaera</taxon>
    </lineage>
</organism>
<dbReference type="Proteomes" id="UP000027093">
    <property type="component" value="Chromosome"/>
</dbReference>
<dbReference type="STRING" id="926571.NVIE_018450"/>
<dbReference type="KEGG" id="nvn:NVIE_018450"/>
<accession>A0A060HSF9</accession>
<dbReference type="EMBL" id="CP007536">
    <property type="protein sequence ID" value="AIC16102.1"/>
    <property type="molecule type" value="Genomic_DNA"/>
</dbReference>
<proteinExistence type="predicted"/>
<keyword evidence="2" id="KW-1185">Reference proteome</keyword>
<name>A0A060HSF9_9ARCH</name>
<dbReference type="GeneID" id="74947105"/>
<dbReference type="AlphaFoldDB" id="A0A060HSF9"/>
<evidence type="ECO:0008006" key="3">
    <source>
        <dbReference type="Google" id="ProtNLM"/>
    </source>
</evidence>
<reference evidence="1 2" key="1">
    <citation type="journal article" date="2014" name="Int. J. Syst. Evol. Microbiol.">
        <title>Nitrososphaera viennensis gen. nov., sp. nov., an aerobic and mesophilic, ammonia-oxidizing archaeon from soil and a member of the archaeal phylum Thaumarchaeota.</title>
        <authorList>
            <person name="Stieglmeier M."/>
            <person name="Klingl A."/>
            <person name="Alves R.J."/>
            <person name="Rittmann S.K."/>
            <person name="Melcher M."/>
            <person name="Leisch N."/>
            <person name="Schleper C."/>
        </authorList>
    </citation>
    <scope>NUCLEOTIDE SEQUENCE [LARGE SCALE GENOMIC DNA]</scope>
    <source>
        <strain evidence="1">EN76</strain>
    </source>
</reference>
<dbReference type="HOGENOM" id="CLU_211864_0_0_2"/>
<sequence length="56" mass="6553">MTKEIKVKMKEYGITSVPTTIIDRSIKFVGIPDFPWICGDDLYMKLKKDYPLKKDN</sequence>
<dbReference type="RefSeq" id="WP_227717313.1">
    <property type="nucleotide sequence ID" value="NZ_CP007536.1"/>
</dbReference>
<evidence type="ECO:0000313" key="2">
    <source>
        <dbReference type="Proteomes" id="UP000027093"/>
    </source>
</evidence>
<evidence type="ECO:0000313" key="1">
    <source>
        <dbReference type="EMBL" id="AIC16102.1"/>
    </source>
</evidence>
<protein>
    <recommendedName>
        <fullName evidence="3">Thioredoxin-like fold domain-containing protein</fullName>
    </recommendedName>
</protein>